<keyword evidence="5 7" id="KW-0472">Membrane</keyword>
<evidence type="ECO:0000256" key="4">
    <source>
        <dbReference type="ARBA" id="ARBA00022989"/>
    </source>
</evidence>
<sequence>MPGYAWAQTAAHPARLASVLSAIVLGTLFLAATAVFAATSSAGLRIVAAAPLSAADVIVDRDPEAADPGAGWPEQVAEHPDVTATAPLHAGTVQLVTDEIRATANLYSISDRDELRWFELAEGEWPANAAEMVADAPTLDSAGLAVGDTVSLLVGDGETTDMTVVGAADIGFRPLTGVQYQFYTSEGFFAGESPLSVTADIADGTSPEAVVESMGADLPDDLHPMTAEEQSRLAADRFAGGAQQLELILLVFALIALLAAALVIANTFTILLSQRRRDTALLRLVGAERSQVRNLVLAEALIIGSIGSAIGVAAGVGAGYAGASLMELTGGGLHVGVPALAGAFLTGVATTVCAAWFPARKAAGTAPVEALRSAPLQNGVRFRSVHAVGLAAAATGAAVMVFGMLAENLPVSIAGGSVGAVGLLMALRYAISRLVGGADRLLRLRGGIAELAGANLRRNTGRAATATLTLVLGLGLIAALATAASTGRATIDGDLDDRFPVDVSARVDTGSVPAATVDMVRDIDDLVLVETPRTEQVTVEGLGETTLVGVSPELARAVGAEDLAADGTGAPAMLVSEDQLNALGAAQGETVDLSVDGEAHRFTLYASELATSSGAASPVVREEALDAVAPGDERGMVWGTAAAGADYDALAEQMSRVAGADPAITLSGALAERTGLTDVLDVLVNLSLAMLLVTMVISSLGVANTLSLSVLERTRELALLRALGLTRGGLRSTLAVEAAVIAVLGALLGLVIGIPYGLVGVNAVIGGTAPLVVAVPWAELALVLVSALVIAAAATVLPSRRAARIAPAEGLGAD</sequence>
<feature type="transmembrane region" description="Helical" evidence="7">
    <location>
        <begin position="463"/>
        <end position="484"/>
    </location>
</feature>
<evidence type="ECO:0000256" key="6">
    <source>
        <dbReference type="ARBA" id="ARBA00038076"/>
    </source>
</evidence>
<accession>A0ABY6YM72</accession>
<name>A0ABY6YM72_9ACTN</name>
<dbReference type="Proteomes" id="UP001156498">
    <property type="component" value="Chromosome"/>
</dbReference>
<feature type="transmembrane region" description="Helical" evidence="7">
    <location>
        <begin position="774"/>
        <end position="797"/>
    </location>
</feature>
<keyword evidence="2" id="KW-1003">Cell membrane</keyword>
<feature type="transmembrane region" description="Helical" evidence="7">
    <location>
        <begin position="688"/>
        <end position="711"/>
    </location>
</feature>
<dbReference type="PANTHER" id="PTHR30572:SF4">
    <property type="entry name" value="ABC TRANSPORTER PERMEASE YTRF"/>
    <property type="match status" value="1"/>
</dbReference>
<feature type="domain" description="ABC3 transporter permease C-terminal" evidence="8">
    <location>
        <begin position="251"/>
        <end position="365"/>
    </location>
</feature>
<feature type="transmembrane region" description="Helical" evidence="7">
    <location>
        <begin position="294"/>
        <end position="323"/>
    </location>
</feature>
<evidence type="ECO:0000256" key="5">
    <source>
        <dbReference type="ARBA" id="ARBA00023136"/>
    </source>
</evidence>
<evidence type="ECO:0000256" key="1">
    <source>
        <dbReference type="ARBA" id="ARBA00004651"/>
    </source>
</evidence>
<reference evidence="9 10" key="1">
    <citation type="journal article" date="2013" name="Int. J. Syst. Evol. Microbiol.">
        <title>Description of Streptomonospora sediminis sp. nov. and Streptomonospora nanhaiensis sp. nov., and reclassification of Nocardiopsis arabia Hozzein &amp; Goodfellow 2008 as Streptomonospora arabica comb. nov. and emended description of the genus Streptomonospora.</title>
        <authorList>
            <person name="Zhang D.F."/>
            <person name="Pan H.Q."/>
            <person name="He J."/>
            <person name="Zhang X.M."/>
            <person name="Zhang Y.G."/>
            <person name="Klenk H.P."/>
            <person name="Hu J.C."/>
            <person name="Li W.J."/>
        </authorList>
    </citation>
    <scope>NUCLEOTIDE SEQUENCE [LARGE SCALE GENOMIC DNA]</scope>
    <source>
        <strain evidence="9 10">12A09</strain>
    </source>
</reference>
<comment type="subcellular location">
    <subcellularLocation>
        <location evidence="1">Cell membrane</location>
        <topology evidence="1">Multi-pass membrane protein</topology>
    </subcellularLocation>
</comment>
<feature type="transmembrane region" description="Helical" evidence="7">
    <location>
        <begin position="335"/>
        <end position="357"/>
    </location>
</feature>
<protein>
    <submittedName>
        <fullName evidence="9">FtsX-like permease family protein</fullName>
    </submittedName>
</protein>
<dbReference type="PANTHER" id="PTHR30572">
    <property type="entry name" value="MEMBRANE COMPONENT OF TRANSPORTER-RELATED"/>
    <property type="match status" value="1"/>
</dbReference>
<dbReference type="Pfam" id="PF02687">
    <property type="entry name" value="FtsX"/>
    <property type="match status" value="2"/>
</dbReference>
<feature type="transmembrane region" description="Helical" evidence="7">
    <location>
        <begin position="411"/>
        <end position="431"/>
    </location>
</feature>
<feature type="transmembrane region" description="Helical" evidence="7">
    <location>
        <begin position="385"/>
        <end position="405"/>
    </location>
</feature>
<evidence type="ECO:0000313" key="9">
    <source>
        <dbReference type="EMBL" id="WAE73390.1"/>
    </source>
</evidence>
<keyword evidence="4 7" id="KW-1133">Transmembrane helix</keyword>
<keyword evidence="10" id="KW-1185">Reference proteome</keyword>
<organism evidence="9 10">
    <name type="scientific">Streptomonospora nanhaiensis</name>
    <dbReference type="NCBI Taxonomy" id="1323731"/>
    <lineage>
        <taxon>Bacteria</taxon>
        <taxon>Bacillati</taxon>
        <taxon>Actinomycetota</taxon>
        <taxon>Actinomycetes</taxon>
        <taxon>Streptosporangiales</taxon>
        <taxon>Nocardiopsidaceae</taxon>
        <taxon>Streptomonospora</taxon>
    </lineage>
</organism>
<evidence type="ECO:0000313" key="10">
    <source>
        <dbReference type="Proteomes" id="UP001156498"/>
    </source>
</evidence>
<gene>
    <name evidence="9" type="ORF">OUQ99_30370</name>
</gene>
<evidence type="ECO:0000256" key="7">
    <source>
        <dbReference type="SAM" id="Phobius"/>
    </source>
</evidence>
<comment type="similarity">
    <text evidence="6">Belongs to the ABC-4 integral membrane protein family.</text>
</comment>
<evidence type="ECO:0000256" key="3">
    <source>
        <dbReference type="ARBA" id="ARBA00022692"/>
    </source>
</evidence>
<dbReference type="EMBL" id="CP113264">
    <property type="protein sequence ID" value="WAE73390.1"/>
    <property type="molecule type" value="Genomic_DNA"/>
</dbReference>
<evidence type="ECO:0000256" key="2">
    <source>
        <dbReference type="ARBA" id="ARBA00022475"/>
    </source>
</evidence>
<feature type="domain" description="ABC3 transporter permease C-terminal" evidence="8">
    <location>
        <begin position="689"/>
        <end position="807"/>
    </location>
</feature>
<proteinExistence type="inferred from homology"/>
<dbReference type="InterPro" id="IPR003838">
    <property type="entry name" value="ABC3_permease_C"/>
</dbReference>
<feature type="transmembrane region" description="Helical" evidence="7">
    <location>
        <begin position="247"/>
        <end position="273"/>
    </location>
</feature>
<keyword evidence="3 7" id="KW-0812">Transmembrane</keyword>
<dbReference type="InterPro" id="IPR050250">
    <property type="entry name" value="Macrolide_Exporter_MacB"/>
</dbReference>
<evidence type="ECO:0000259" key="8">
    <source>
        <dbReference type="Pfam" id="PF02687"/>
    </source>
</evidence>
<dbReference type="RefSeq" id="WP_267947177.1">
    <property type="nucleotide sequence ID" value="NZ_CP113264.1"/>
</dbReference>
<feature type="transmembrane region" description="Helical" evidence="7">
    <location>
        <begin position="732"/>
        <end position="754"/>
    </location>
</feature>